<sequence length="158" mass="18196">MKRLFRGATIGIAIGIIIALIFSAIFARTAFHPVSPVSTMGRFYFQHLNELQIMFISVIIWALIGVSFSFGELIFSSSRKSILFKTSLHFSLMFIIMLPLAILAGWFPLKLSAVLFFIIIYTIIYFIIWTIETKRNQNDINEINAILSNRRNDKNEQR</sequence>
<organism evidence="2 3">
    <name type="scientific">Staphylococcus xylosus</name>
    <dbReference type="NCBI Taxonomy" id="1288"/>
    <lineage>
        <taxon>Bacteria</taxon>
        <taxon>Bacillati</taxon>
        <taxon>Bacillota</taxon>
        <taxon>Bacilli</taxon>
        <taxon>Bacillales</taxon>
        <taxon>Staphylococcaceae</taxon>
        <taxon>Staphylococcus</taxon>
    </lineage>
</organism>
<keyword evidence="1" id="KW-0472">Membrane</keyword>
<proteinExistence type="predicted"/>
<keyword evidence="1" id="KW-1133">Transmembrane helix</keyword>
<reference evidence="2 3" key="1">
    <citation type="journal article" date="2016" name="Front. Microbiol.">
        <title>Comprehensive Phylogenetic Analysis of Bovine Non-aureus Staphylococci Species Based on Whole-Genome Sequencing.</title>
        <authorList>
            <person name="Naushad S."/>
            <person name="Barkema H.W."/>
            <person name="Luby C."/>
            <person name="Condas L.A."/>
            <person name="Nobrega D.B."/>
            <person name="Carson D.A."/>
            <person name="De Buck J."/>
        </authorList>
    </citation>
    <scope>NUCLEOTIDE SEQUENCE [LARGE SCALE GENOMIC DNA]</scope>
    <source>
        <strain evidence="2 3">SNUC 102</strain>
    </source>
</reference>
<dbReference type="Proteomes" id="UP000285567">
    <property type="component" value="Unassembled WGS sequence"/>
</dbReference>
<protein>
    <submittedName>
        <fullName evidence="2">DUF3021 domain-containing protein</fullName>
    </submittedName>
</protein>
<feature type="transmembrane region" description="Helical" evidence="1">
    <location>
        <begin position="113"/>
        <end position="131"/>
    </location>
</feature>
<dbReference type="InterPro" id="IPR021560">
    <property type="entry name" value="DUF3021"/>
</dbReference>
<feature type="transmembrane region" description="Helical" evidence="1">
    <location>
        <begin position="87"/>
        <end position="107"/>
    </location>
</feature>
<evidence type="ECO:0000313" key="2">
    <source>
        <dbReference type="EMBL" id="RIN11157.1"/>
    </source>
</evidence>
<dbReference type="Pfam" id="PF11457">
    <property type="entry name" value="DUF3021"/>
    <property type="match status" value="1"/>
</dbReference>
<name>A0A418IP49_STAXY</name>
<feature type="transmembrane region" description="Helical" evidence="1">
    <location>
        <begin position="51"/>
        <end position="75"/>
    </location>
</feature>
<accession>A0A418IP49</accession>
<dbReference type="AlphaFoldDB" id="A0A418IP49"/>
<gene>
    <name evidence="2" type="ORF">BU097_06275</name>
</gene>
<evidence type="ECO:0000313" key="3">
    <source>
        <dbReference type="Proteomes" id="UP000285567"/>
    </source>
</evidence>
<dbReference type="EMBL" id="QXUL01000025">
    <property type="protein sequence ID" value="RIN11157.1"/>
    <property type="molecule type" value="Genomic_DNA"/>
</dbReference>
<keyword evidence="3" id="KW-1185">Reference proteome</keyword>
<dbReference type="RefSeq" id="WP_107551233.1">
    <property type="nucleotide sequence ID" value="NZ_CABIWF010000003.1"/>
</dbReference>
<feature type="transmembrane region" description="Helical" evidence="1">
    <location>
        <begin position="12"/>
        <end position="31"/>
    </location>
</feature>
<dbReference type="OrthoDB" id="1698302at2"/>
<evidence type="ECO:0000256" key="1">
    <source>
        <dbReference type="SAM" id="Phobius"/>
    </source>
</evidence>
<comment type="caution">
    <text evidence="2">The sequence shown here is derived from an EMBL/GenBank/DDBJ whole genome shotgun (WGS) entry which is preliminary data.</text>
</comment>
<keyword evidence="1" id="KW-0812">Transmembrane</keyword>